<gene>
    <name evidence="1" type="ORF">JKG61_19025</name>
</gene>
<protein>
    <submittedName>
        <fullName evidence="1">Four helix bundle protein</fullName>
    </submittedName>
</protein>
<proteinExistence type="predicted"/>
<dbReference type="Proteomes" id="UP000625283">
    <property type="component" value="Unassembled WGS sequence"/>
</dbReference>
<dbReference type="SUPFAM" id="SSF158446">
    <property type="entry name" value="IVS-encoded protein-like"/>
    <property type="match status" value="1"/>
</dbReference>
<dbReference type="InterPro" id="IPR012657">
    <property type="entry name" value="23S_rRNA-intervening_sequence"/>
</dbReference>
<comment type="caution">
    <text evidence="1">The sequence shown here is derived from an EMBL/GenBank/DDBJ whole genome shotgun (WGS) entry which is preliminary data.</text>
</comment>
<dbReference type="Gene3D" id="1.20.1440.60">
    <property type="entry name" value="23S rRNA-intervening sequence"/>
    <property type="match status" value="1"/>
</dbReference>
<dbReference type="Pfam" id="PF05635">
    <property type="entry name" value="23S_rRNA_IVP"/>
    <property type="match status" value="1"/>
</dbReference>
<dbReference type="EMBL" id="JAERTY010000011">
    <property type="protein sequence ID" value="MBL1410858.1"/>
    <property type="molecule type" value="Genomic_DNA"/>
</dbReference>
<keyword evidence="2" id="KW-1185">Reference proteome</keyword>
<sequence length="119" mass="13653">MEANKRIFDIKDRAFEFSKSIVLFVKDSSFERIFHSVFDQLVRSATSIGANITEGKAGSSKNDFLKFHIIALKSAKETEYWLKLINETILTDSEKIPELLKETDEIIRILVTIIVKSKN</sequence>
<name>A0ABS1R841_9SPHI</name>
<dbReference type="PANTHER" id="PTHR38471">
    <property type="entry name" value="FOUR HELIX BUNDLE PROTEIN"/>
    <property type="match status" value="1"/>
</dbReference>
<dbReference type="PIRSF" id="PIRSF035652">
    <property type="entry name" value="CHP02436"/>
    <property type="match status" value="1"/>
</dbReference>
<evidence type="ECO:0000313" key="2">
    <source>
        <dbReference type="Proteomes" id="UP000625283"/>
    </source>
</evidence>
<dbReference type="NCBIfam" id="TIGR02436">
    <property type="entry name" value="four helix bundle protein"/>
    <property type="match status" value="1"/>
</dbReference>
<dbReference type="PANTHER" id="PTHR38471:SF2">
    <property type="entry name" value="FOUR HELIX BUNDLE PROTEIN"/>
    <property type="match status" value="1"/>
</dbReference>
<accession>A0ABS1R841</accession>
<dbReference type="InterPro" id="IPR036583">
    <property type="entry name" value="23S_rRNA_IVS_sf"/>
</dbReference>
<organism evidence="1 2">
    <name type="scientific">Sphingobacterium faecale</name>
    <dbReference type="NCBI Taxonomy" id="2803775"/>
    <lineage>
        <taxon>Bacteria</taxon>
        <taxon>Pseudomonadati</taxon>
        <taxon>Bacteroidota</taxon>
        <taxon>Sphingobacteriia</taxon>
        <taxon>Sphingobacteriales</taxon>
        <taxon>Sphingobacteriaceae</taxon>
        <taxon>Sphingobacterium</taxon>
    </lineage>
</organism>
<evidence type="ECO:0000313" key="1">
    <source>
        <dbReference type="EMBL" id="MBL1410858.1"/>
    </source>
</evidence>
<reference evidence="1 2" key="1">
    <citation type="submission" date="2021-01" db="EMBL/GenBank/DDBJ databases">
        <title>C459-1 draft genome sequence.</title>
        <authorList>
            <person name="Zhang X.-F."/>
        </authorList>
    </citation>
    <scope>NUCLEOTIDE SEQUENCE [LARGE SCALE GENOMIC DNA]</scope>
    <source>
        <strain evidence="2">C459-1</strain>
    </source>
</reference>
<dbReference type="RefSeq" id="WP_202104554.1">
    <property type="nucleotide sequence ID" value="NZ_JAERTY010000011.1"/>
</dbReference>